<accession>A0ABU5SWK6</accession>
<dbReference type="RefSeq" id="WP_323356883.1">
    <property type="nucleotide sequence ID" value="NZ_JAYGHY010000028.1"/>
</dbReference>
<keyword evidence="3" id="KW-1185">Reference proteome</keyword>
<proteinExistence type="predicted"/>
<dbReference type="EMBL" id="JAYGHY010000028">
    <property type="protein sequence ID" value="MEA5442841.1"/>
    <property type="molecule type" value="Genomic_DNA"/>
</dbReference>
<name>A0ABU5SWK6_9CYAN</name>
<organism evidence="2 3">
    <name type="scientific">Cyanobium gracile UHCC 0281</name>
    <dbReference type="NCBI Taxonomy" id="3110309"/>
    <lineage>
        <taxon>Bacteria</taxon>
        <taxon>Bacillati</taxon>
        <taxon>Cyanobacteriota</taxon>
        <taxon>Cyanophyceae</taxon>
        <taxon>Synechococcales</taxon>
        <taxon>Prochlorococcaceae</taxon>
        <taxon>Cyanobium</taxon>
    </lineage>
</organism>
<gene>
    <name evidence="2" type="ORF">VB739_09785</name>
</gene>
<evidence type="ECO:0000313" key="3">
    <source>
        <dbReference type="Proteomes" id="UP001302329"/>
    </source>
</evidence>
<feature type="region of interest" description="Disordered" evidence="1">
    <location>
        <begin position="123"/>
        <end position="149"/>
    </location>
</feature>
<dbReference type="Proteomes" id="UP001302329">
    <property type="component" value="Unassembled WGS sequence"/>
</dbReference>
<reference evidence="2 3" key="1">
    <citation type="submission" date="2023-12" db="EMBL/GenBank/DDBJ databases">
        <title>Baltic Sea Cyanobacteria.</title>
        <authorList>
            <person name="Delbaje E."/>
            <person name="Fewer D.P."/>
            <person name="Shishido T.K."/>
        </authorList>
    </citation>
    <scope>NUCLEOTIDE SEQUENCE [LARGE SCALE GENOMIC DNA]</scope>
    <source>
        <strain evidence="2 3">UHCC 0281</strain>
    </source>
</reference>
<sequence>MQPTIETLHSFYAERMGGPLPDTLLPSDQPLYWQGQTLFSTAQTAEPAYLLQSTIDSFLSEAPLGYFSVGFWGHGMNSHAFYYQRREPWCSLFLRLAYGGFYDDNERAAGEIRATTPWVTPSFGSPSATARPSKATAPCSNAIAGRPLR</sequence>
<comment type="caution">
    <text evidence="2">The sequence shown here is derived from an EMBL/GenBank/DDBJ whole genome shotgun (WGS) entry which is preliminary data.</text>
</comment>
<evidence type="ECO:0000313" key="2">
    <source>
        <dbReference type="EMBL" id="MEA5442841.1"/>
    </source>
</evidence>
<protein>
    <submittedName>
        <fullName evidence="2">Uncharacterized protein</fullName>
    </submittedName>
</protein>
<evidence type="ECO:0000256" key="1">
    <source>
        <dbReference type="SAM" id="MobiDB-lite"/>
    </source>
</evidence>